<keyword evidence="5" id="KW-1185">Reference proteome</keyword>
<dbReference type="SUPFAM" id="SSF52540">
    <property type="entry name" value="P-loop containing nucleoside triphosphate hydrolases"/>
    <property type="match status" value="1"/>
</dbReference>
<reference evidence="4 5" key="1">
    <citation type="submission" date="2020-05" db="EMBL/GenBank/DDBJ databases">
        <title>Identification and distribution of gene clusters putatively required for synthesis of sphingolipid metabolism inhibitors in phylogenetically diverse species of the filamentous fungus Fusarium.</title>
        <authorList>
            <person name="Kim H.-S."/>
            <person name="Busman M."/>
            <person name="Brown D.W."/>
            <person name="Divon H."/>
            <person name="Uhlig S."/>
            <person name="Proctor R.H."/>
        </authorList>
    </citation>
    <scope>NUCLEOTIDE SEQUENCE [LARGE SCALE GENOMIC DNA]</scope>
    <source>
        <strain evidence="4 5">NRRL 20693</strain>
    </source>
</reference>
<proteinExistence type="predicted"/>
<dbReference type="EMBL" id="JAAGWQ010000106">
    <property type="protein sequence ID" value="KAF5666756.1"/>
    <property type="molecule type" value="Genomic_DNA"/>
</dbReference>
<feature type="compositionally biased region" description="Low complexity" evidence="2">
    <location>
        <begin position="11"/>
        <end position="27"/>
    </location>
</feature>
<comment type="caution">
    <text evidence="4">The sequence shown here is derived from an EMBL/GenBank/DDBJ whole genome shotgun (WGS) entry which is preliminary data.</text>
</comment>
<dbReference type="InterPro" id="IPR027417">
    <property type="entry name" value="P-loop_NTPase"/>
</dbReference>
<sequence>MGFSSAKNDSPRSSRSRLSTSDDGLLSPDSFLGHYPWPSTSTVAHKNYETRHMPDDAEKAKQIEAFYRDLVWSEPSKAKDVLRTQQGPRAPKTCEWIMDAPELKNWLEPGAENKHILWISGNYGRGKSTMAVYLAEKLTSKFTNDAANTCAYFFCDSKDSKRNTVQGILRGLLSQLFQNNPHLLNDRIRRRHVYRGARVFEKPEALWNLLVEVAYRSDRRIFCIIDGLDECDAHSRTVLLELIEQTFHGSRPSAKLNLLVLSRPSPKIYEYLGEFVHRDLDSFPQSKNDVEIFIDQRVQHIALKRGYSGTSTTQVKRVFQAKCEYNFQWVRLASENICKLRPEDAVKYLKGLPNGSEMPTHNSSLNQKRDNFEHIGFGYTDEDREKHHARLKSPFVSAILTGRVEMLAFLLNQGAPLTPYTIRAAARWGSPAMLQTIMTIRRNEISRDQDLSCSAAECASANMMNIIFTHPSFRWSDAAMTGAIRNEHNGLEILELLFKLHGNDIELDEWMMGNIAGICHPRIMDYLLTEHGSRIEINAAVAEKAIENRQGPAMLRILLKHRPQEGIIDEDLMTLALANNRCRPDFMAIFVELPRTEVEFTKEVVLAAIASPQQETDDWAPEVLEMLLSHRAADVDIDEEIVMETLLGLGYPGLQVLLEYKDESVRVTQALLDAAAGVCSAKEFRELVGRAEDDFQITQDMLINTTLNARHGDRILPVMLGFLKGSLTIGQEALGAFLQVGHIGFKSLLILLLRDRGCRVSVTRGALRSWIRDEKICRGSLAFLLVALHSGWCKLADDVSGPRCERLEALIKHYAELEDVRRVFVEAMERSKKEMRAS</sequence>
<dbReference type="PROSITE" id="PS50837">
    <property type="entry name" value="NACHT"/>
    <property type="match status" value="1"/>
</dbReference>
<feature type="domain" description="NACHT" evidence="3">
    <location>
        <begin position="115"/>
        <end position="265"/>
    </location>
</feature>
<dbReference type="OrthoDB" id="626167at2759"/>
<dbReference type="InterPro" id="IPR056884">
    <property type="entry name" value="NPHP3-like_N"/>
</dbReference>
<organism evidence="4 5">
    <name type="scientific">Fusarium heterosporum</name>
    <dbReference type="NCBI Taxonomy" id="42747"/>
    <lineage>
        <taxon>Eukaryota</taxon>
        <taxon>Fungi</taxon>
        <taxon>Dikarya</taxon>
        <taxon>Ascomycota</taxon>
        <taxon>Pezizomycotina</taxon>
        <taxon>Sordariomycetes</taxon>
        <taxon>Hypocreomycetidae</taxon>
        <taxon>Hypocreales</taxon>
        <taxon>Nectriaceae</taxon>
        <taxon>Fusarium</taxon>
        <taxon>Fusarium heterosporum species complex</taxon>
    </lineage>
</organism>
<protein>
    <submittedName>
        <fullName evidence="4">Vegetative incompatibility het-e-1</fullName>
    </submittedName>
</protein>
<dbReference type="Gene3D" id="3.40.50.300">
    <property type="entry name" value="P-loop containing nucleotide triphosphate hydrolases"/>
    <property type="match status" value="1"/>
</dbReference>
<dbReference type="Pfam" id="PF24883">
    <property type="entry name" value="NPHP3_N"/>
    <property type="match status" value="1"/>
</dbReference>
<dbReference type="InterPro" id="IPR007111">
    <property type="entry name" value="NACHT_NTPase"/>
</dbReference>
<gene>
    <name evidence="4" type="ORF">FHETE_6090</name>
</gene>
<keyword evidence="1" id="KW-0677">Repeat</keyword>
<dbReference type="AlphaFoldDB" id="A0A8H5TBS2"/>
<dbReference type="Proteomes" id="UP000567885">
    <property type="component" value="Unassembled WGS sequence"/>
</dbReference>
<feature type="region of interest" description="Disordered" evidence="2">
    <location>
        <begin position="1"/>
        <end position="35"/>
    </location>
</feature>
<accession>A0A8H5TBS2</accession>
<dbReference type="PANTHER" id="PTHR10039">
    <property type="entry name" value="AMELOGENIN"/>
    <property type="match status" value="1"/>
</dbReference>
<evidence type="ECO:0000259" key="3">
    <source>
        <dbReference type="PROSITE" id="PS50837"/>
    </source>
</evidence>
<evidence type="ECO:0000313" key="4">
    <source>
        <dbReference type="EMBL" id="KAF5666756.1"/>
    </source>
</evidence>
<evidence type="ECO:0000313" key="5">
    <source>
        <dbReference type="Proteomes" id="UP000567885"/>
    </source>
</evidence>
<name>A0A8H5TBS2_FUSHE</name>
<evidence type="ECO:0000256" key="2">
    <source>
        <dbReference type="SAM" id="MobiDB-lite"/>
    </source>
</evidence>
<dbReference type="PANTHER" id="PTHR10039:SF16">
    <property type="entry name" value="GPI INOSITOL-DEACYLASE"/>
    <property type="match status" value="1"/>
</dbReference>
<evidence type="ECO:0000256" key="1">
    <source>
        <dbReference type="ARBA" id="ARBA00022737"/>
    </source>
</evidence>